<dbReference type="EC" id="6.3.1.20" evidence="3"/>
<proteinExistence type="predicted"/>
<keyword evidence="5" id="KW-0547">Nucleotide-binding</keyword>
<dbReference type="NCBIfam" id="TIGR00545">
    <property type="entry name" value="lipoyltrans"/>
    <property type="match status" value="1"/>
</dbReference>
<evidence type="ECO:0000256" key="2">
    <source>
        <dbReference type="ARBA" id="ARBA00005124"/>
    </source>
</evidence>
<dbReference type="Gene3D" id="3.30.390.50">
    <property type="entry name" value="CO dehydrogenase flavoprotein, C-terminal domain"/>
    <property type="match status" value="1"/>
</dbReference>
<gene>
    <name evidence="9" type="ORF">MUDAN_MDHGFNIF_02455</name>
</gene>
<dbReference type="RefSeq" id="WP_130845414.1">
    <property type="nucleotide sequence ID" value="NZ_BJDY01000006.1"/>
</dbReference>
<dbReference type="GO" id="GO:0005737">
    <property type="term" value="C:cytoplasm"/>
    <property type="evidence" value="ECO:0007669"/>
    <property type="project" value="TreeGrafter"/>
</dbReference>
<dbReference type="EMBL" id="UYIG01000035">
    <property type="protein sequence ID" value="VDG27610.1"/>
    <property type="molecule type" value="Genomic_DNA"/>
</dbReference>
<dbReference type="PANTHER" id="PTHR12561:SF3">
    <property type="entry name" value="LIPOYLTRANSFERASE 1, MITOCHONDRIAL"/>
    <property type="match status" value="1"/>
</dbReference>
<keyword evidence="10" id="KW-1185">Reference proteome</keyword>
<evidence type="ECO:0000313" key="10">
    <source>
        <dbReference type="Proteomes" id="UP000289996"/>
    </source>
</evidence>
<dbReference type="FunFam" id="3.30.930.10:FF:000072">
    <property type="entry name" value="Lipoate--protein ligase"/>
    <property type="match status" value="1"/>
</dbReference>
<reference evidence="9 10" key="1">
    <citation type="submission" date="2018-11" db="EMBL/GenBank/DDBJ databases">
        <authorList>
            <person name="Wuyts S."/>
        </authorList>
    </citation>
    <scope>NUCLEOTIDE SEQUENCE [LARGE SCALE GENOMIC DNA]</scope>
    <source>
        <strain evidence="9">Lactobacillus mudanjiangensis AMBF249</strain>
    </source>
</reference>
<evidence type="ECO:0000256" key="4">
    <source>
        <dbReference type="ARBA" id="ARBA00022598"/>
    </source>
</evidence>
<evidence type="ECO:0000313" key="9">
    <source>
        <dbReference type="EMBL" id="VDG27610.1"/>
    </source>
</evidence>
<protein>
    <recommendedName>
        <fullName evidence="3">lipoate--protein ligase</fullName>
        <ecNumber evidence="3">6.3.1.20</ecNumber>
    </recommendedName>
</protein>
<evidence type="ECO:0000256" key="7">
    <source>
        <dbReference type="ARBA" id="ARBA00048037"/>
    </source>
</evidence>
<dbReference type="GO" id="GO:0009249">
    <property type="term" value="P:protein lipoylation"/>
    <property type="evidence" value="ECO:0007669"/>
    <property type="project" value="InterPro"/>
</dbReference>
<dbReference type="InterPro" id="IPR004143">
    <property type="entry name" value="BPL_LPL_catalytic"/>
</dbReference>
<dbReference type="SUPFAM" id="SSF55681">
    <property type="entry name" value="Class II aaRS and biotin synthetases"/>
    <property type="match status" value="1"/>
</dbReference>
<evidence type="ECO:0000256" key="1">
    <source>
        <dbReference type="ARBA" id="ARBA00005085"/>
    </source>
</evidence>
<dbReference type="Pfam" id="PF10437">
    <property type="entry name" value="Lip_prot_lig_C"/>
    <property type="match status" value="1"/>
</dbReference>
<dbReference type="OrthoDB" id="9788148at2"/>
<dbReference type="SUPFAM" id="SSF82649">
    <property type="entry name" value="SufE/NifU"/>
    <property type="match status" value="1"/>
</dbReference>
<keyword evidence="4 9" id="KW-0436">Ligase</keyword>
<comment type="pathway">
    <text evidence="1">Protein modification; protein lipoylation via exogenous pathway; protein N(6)-(lipoyl)lysine from lipoate: step 2/2.</text>
</comment>
<sequence length="341" mass="38040">MRYLTSPSHDIRTNLAIETYLMEHADLTEPILYFYINSPCIIVGRYQNVRAEINQQYVTDHDIILTRRTSGGGAVFDDLGNVSFSFITKDDGNGFGNFKRFTEPVLNALHKMGATGAELSGRNDLLIDGKKFSGNAMHVENGRMFSHGTLMYDVDQTQIEKALNVPADKLASKGIKSVKSRVTNLRPYLDPKYRNLTIEGFRDILAREILGVHDLARASSYPLDAAIQNGVAQLNQTYFKNWDWIYGAAPAYTVTHRRHFSAGTVEFQLNIEHERIADVTIYGDFFGAQPVQAVIDHLKGVKYTTAAVTEALAPLDLTTYFGAIARQDLIQLLMAPDEAPA</sequence>
<name>A0A660DVG5_9LACO</name>
<dbReference type="GO" id="GO:0017118">
    <property type="term" value="F:lipoyltransferase activity"/>
    <property type="evidence" value="ECO:0007669"/>
    <property type="project" value="TreeGrafter"/>
</dbReference>
<feature type="domain" description="BPL/LPL catalytic" evidence="8">
    <location>
        <begin position="26"/>
        <end position="209"/>
    </location>
</feature>
<comment type="catalytic activity">
    <reaction evidence="7">
        <text>L-lysyl-[lipoyl-carrier protein] + (R)-lipoate + ATP = N(6)-[(R)-lipoyl]-L-lysyl-[lipoyl-carrier protein] + AMP + diphosphate + H(+)</text>
        <dbReference type="Rhea" id="RHEA:49288"/>
        <dbReference type="Rhea" id="RHEA-COMP:10500"/>
        <dbReference type="Rhea" id="RHEA-COMP:10502"/>
        <dbReference type="ChEBI" id="CHEBI:15378"/>
        <dbReference type="ChEBI" id="CHEBI:29969"/>
        <dbReference type="ChEBI" id="CHEBI:30616"/>
        <dbReference type="ChEBI" id="CHEBI:33019"/>
        <dbReference type="ChEBI" id="CHEBI:83088"/>
        <dbReference type="ChEBI" id="CHEBI:83099"/>
        <dbReference type="ChEBI" id="CHEBI:456215"/>
        <dbReference type="EC" id="6.3.1.20"/>
    </reaction>
</comment>
<evidence type="ECO:0000256" key="6">
    <source>
        <dbReference type="ARBA" id="ARBA00022840"/>
    </source>
</evidence>
<evidence type="ECO:0000256" key="3">
    <source>
        <dbReference type="ARBA" id="ARBA00012367"/>
    </source>
</evidence>
<dbReference type="AlphaFoldDB" id="A0A660DVG5"/>
<organism evidence="9 10">
    <name type="scientific">Lactiplantibacillus mudanjiangensis</name>
    <dbReference type="NCBI Taxonomy" id="1296538"/>
    <lineage>
        <taxon>Bacteria</taxon>
        <taxon>Bacillati</taxon>
        <taxon>Bacillota</taxon>
        <taxon>Bacilli</taxon>
        <taxon>Lactobacillales</taxon>
        <taxon>Lactobacillaceae</taxon>
        <taxon>Lactiplantibacillus</taxon>
    </lineage>
</organism>
<dbReference type="UniPathway" id="UPA00537">
    <property type="reaction ID" value="UER00594"/>
</dbReference>
<dbReference type="GO" id="GO:0016979">
    <property type="term" value="F:lipoate-protein ligase activity"/>
    <property type="evidence" value="ECO:0007669"/>
    <property type="project" value="UniProtKB-EC"/>
</dbReference>
<dbReference type="Pfam" id="PF21948">
    <property type="entry name" value="LplA-B_cat"/>
    <property type="match status" value="1"/>
</dbReference>
<comment type="pathway">
    <text evidence="2">Protein modification; protein lipoylation via exogenous pathway; protein N(6)-(lipoyl)lysine from lipoate: step 1/2.</text>
</comment>
<dbReference type="GO" id="GO:0005524">
    <property type="term" value="F:ATP binding"/>
    <property type="evidence" value="ECO:0007669"/>
    <property type="project" value="UniProtKB-KW"/>
</dbReference>
<dbReference type="Proteomes" id="UP000289996">
    <property type="component" value="Unassembled WGS sequence"/>
</dbReference>
<dbReference type="Gene3D" id="3.30.930.10">
    <property type="entry name" value="Bira Bifunctional Protein, Domain 2"/>
    <property type="match status" value="1"/>
</dbReference>
<evidence type="ECO:0000259" key="8">
    <source>
        <dbReference type="PROSITE" id="PS51733"/>
    </source>
</evidence>
<dbReference type="PROSITE" id="PS51733">
    <property type="entry name" value="BPL_LPL_CATALYTIC"/>
    <property type="match status" value="1"/>
</dbReference>
<keyword evidence="6" id="KW-0067">ATP-binding</keyword>
<dbReference type="InterPro" id="IPR004562">
    <property type="entry name" value="LipoylTrfase_LipoateP_Ligase"/>
</dbReference>
<evidence type="ECO:0000256" key="5">
    <source>
        <dbReference type="ARBA" id="ARBA00022741"/>
    </source>
</evidence>
<dbReference type="CDD" id="cd16443">
    <property type="entry name" value="LplA"/>
    <property type="match status" value="1"/>
</dbReference>
<dbReference type="PANTHER" id="PTHR12561">
    <property type="entry name" value="LIPOATE-PROTEIN LIGASE"/>
    <property type="match status" value="1"/>
</dbReference>
<accession>A0A660DVG5</accession>
<dbReference type="InterPro" id="IPR045864">
    <property type="entry name" value="aa-tRNA-synth_II/BPL/LPL"/>
</dbReference>
<dbReference type="InterPro" id="IPR019491">
    <property type="entry name" value="Lipoate_protein_ligase_C"/>
</dbReference>